<comment type="caution">
    <text evidence="7">The sequence shown here is derived from an EMBL/GenBank/DDBJ whole genome shotgun (WGS) entry which is preliminary data.</text>
</comment>
<dbReference type="Pfam" id="PF00082">
    <property type="entry name" value="Peptidase_S8"/>
    <property type="match status" value="2"/>
</dbReference>
<evidence type="ECO:0000256" key="1">
    <source>
        <dbReference type="ARBA" id="ARBA00011073"/>
    </source>
</evidence>
<comment type="caution">
    <text evidence="5">Lacks conserved residue(s) required for the propagation of feature annotation.</text>
</comment>
<evidence type="ECO:0000313" key="7">
    <source>
        <dbReference type="EMBL" id="RDY24572.1"/>
    </source>
</evidence>
<dbReference type="InterPro" id="IPR017310">
    <property type="entry name" value="Pept_S8A_subtilisin_clostridia"/>
</dbReference>
<dbReference type="PANTHER" id="PTHR43806:SF11">
    <property type="entry name" value="CEREVISIN-RELATED"/>
    <property type="match status" value="1"/>
</dbReference>
<dbReference type="PRINTS" id="PR00723">
    <property type="entry name" value="SUBTILISIN"/>
</dbReference>
<protein>
    <submittedName>
        <fullName evidence="7">Peptidase S8</fullName>
    </submittedName>
</protein>
<dbReference type="PROSITE" id="PS00136">
    <property type="entry name" value="SUBTILASE_ASP"/>
    <property type="match status" value="1"/>
</dbReference>
<keyword evidence="4" id="KW-0720">Serine protease</keyword>
<dbReference type="AlphaFoldDB" id="A0A371IVR2"/>
<dbReference type="EMBL" id="NOJZ02000002">
    <property type="protein sequence ID" value="RDY24572.1"/>
    <property type="molecule type" value="Genomic_DNA"/>
</dbReference>
<dbReference type="CDD" id="cd07478">
    <property type="entry name" value="Peptidases_S8_CspA-like"/>
    <property type="match status" value="1"/>
</dbReference>
<dbReference type="OrthoDB" id="1757800at2"/>
<reference evidence="7 8" key="1">
    <citation type="journal article" date="2017" name="Genome Announc.">
        <title>Draft Genome Sequence of Romboutsia maritimum sp. nov. Strain CCRI-22766(T), Isolated from Coastal Estuarine Mud.</title>
        <authorList>
            <person name="Maheux A.F."/>
            <person name="Boudreau D.K."/>
            <person name="Berube E."/>
            <person name="Boissinot M."/>
            <person name="Raymond F."/>
            <person name="Brodeur S."/>
            <person name="Corbeil J."/>
            <person name="Brightwell G."/>
            <person name="Broda D."/>
            <person name="Omar R.F."/>
            <person name="Bergeron M.G."/>
        </authorList>
    </citation>
    <scope>NUCLEOTIDE SEQUENCE [LARGE SCALE GENOMIC DNA]</scope>
    <source>
        <strain evidence="7 8">CCRI-22766</strain>
    </source>
</reference>
<dbReference type="Gene3D" id="2.60.120.1290">
    <property type="match status" value="1"/>
</dbReference>
<evidence type="ECO:0000256" key="2">
    <source>
        <dbReference type="ARBA" id="ARBA00022670"/>
    </source>
</evidence>
<dbReference type="Proteomes" id="UP000243494">
    <property type="component" value="Unassembled WGS sequence"/>
</dbReference>
<dbReference type="NCBIfam" id="NF040808">
    <property type="entry name" value="CspC_non_triad"/>
    <property type="match status" value="1"/>
</dbReference>
<dbReference type="InterPro" id="IPR036852">
    <property type="entry name" value="Peptidase_S8/S53_dom_sf"/>
</dbReference>
<comment type="similarity">
    <text evidence="1 5">Belongs to the peptidase S8 family.</text>
</comment>
<feature type="domain" description="Peptidase S8/S53" evidence="6">
    <location>
        <begin position="102"/>
        <end position="297"/>
    </location>
</feature>
<dbReference type="InterPro" id="IPR050131">
    <property type="entry name" value="Peptidase_S8_subtilisin-like"/>
</dbReference>
<feature type="domain" description="Peptidase S8/S53" evidence="6">
    <location>
        <begin position="425"/>
        <end position="548"/>
    </location>
</feature>
<proteinExistence type="inferred from homology"/>
<dbReference type="PROSITE" id="PS51892">
    <property type="entry name" value="SUBTILASE"/>
    <property type="match status" value="1"/>
</dbReference>
<dbReference type="InterPro" id="IPR023827">
    <property type="entry name" value="Peptidase_S8_Asp-AS"/>
</dbReference>
<evidence type="ECO:0000313" key="8">
    <source>
        <dbReference type="Proteomes" id="UP000243494"/>
    </source>
</evidence>
<dbReference type="InterPro" id="IPR000209">
    <property type="entry name" value="Peptidase_S8/S53_dom"/>
</dbReference>
<evidence type="ECO:0000256" key="3">
    <source>
        <dbReference type="ARBA" id="ARBA00022801"/>
    </source>
</evidence>
<keyword evidence="3" id="KW-0378">Hydrolase</keyword>
<evidence type="ECO:0000256" key="5">
    <source>
        <dbReference type="PROSITE-ProRule" id="PRU01240"/>
    </source>
</evidence>
<dbReference type="PANTHER" id="PTHR43806">
    <property type="entry name" value="PEPTIDASE S8"/>
    <property type="match status" value="1"/>
</dbReference>
<evidence type="ECO:0000259" key="6">
    <source>
        <dbReference type="Pfam" id="PF00082"/>
    </source>
</evidence>
<dbReference type="GO" id="GO:0006508">
    <property type="term" value="P:proteolysis"/>
    <property type="evidence" value="ECO:0007669"/>
    <property type="project" value="UniProtKB-KW"/>
</dbReference>
<accession>A0A371IVR2</accession>
<dbReference type="RefSeq" id="WP_115975881.1">
    <property type="nucleotide sequence ID" value="NZ_NOJZ02000002.1"/>
</dbReference>
<organism evidence="7 8">
    <name type="scientific">Romboutsia maritimum</name>
    <dbReference type="NCBI Taxonomy" id="2020948"/>
    <lineage>
        <taxon>Bacteria</taxon>
        <taxon>Bacillati</taxon>
        <taxon>Bacillota</taxon>
        <taxon>Clostridia</taxon>
        <taxon>Peptostreptococcales</taxon>
        <taxon>Peptostreptococcaceae</taxon>
        <taxon>Romboutsia</taxon>
    </lineage>
</organism>
<dbReference type="InterPro" id="IPR034045">
    <property type="entry name" value="Pep_S8_CspA-like"/>
</dbReference>
<dbReference type="InterPro" id="IPR015500">
    <property type="entry name" value="Peptidase_S8_subtilisin-rel"/>
</dbReference>
<dbReference type="Gene3D" id="3.40.50.200">
    <property type="entry name" value="Peptidase S8/S53 domain"/>
    <property type="match status" value="1"/>
</dbReference>
<keyword evidence="2" id="KW-0645">Protease</keyword>
<evidence type="ECO:0000256" key="4">
    <source>
        <dbReference type="ARBA" id="ARBA00022825"/>
    </source>
</evidence>
<keyword evidence="8" id="KW-1185">Reference proteome</keyword>
<gene>
    <name evidence="7" type="ORF">CHF27_002715</name>
</gene>
<name>A0A371IVR2_9FIRM</name>
<sequence>MNKNRISEKSYFLIYQGDIEKALKENGISEFMVLNSKLAVIYVPLDFNEAKLNDIVEVAWWNESIPMSSLIDITNNLETGETVTRAAGTEYVYNNPYINISGKGIIIAVIDSGIDYLHPDFIKDDGTSKIISIWDQESDKGNIPEGFIFGSEFSNSQINEAIKENNGNLSVDNIGTGTIAAGILVGAGNINPLYKGVAIGAELVVVKLREYIGTFYKDKINYTSTDFYAAITYVLSIAKVENKPIIINFTIGGRSGTVLDASIIDTYDDLGKAGVVVVSGAGNQGNTDVHFSGSFNNLNQAEDIIIQVGEDYALDIILNNRGPDKIKGMVIAPSGEMSKVAIYSPDYFIYSGKFNLEDTTYDMRYIYPWIGSGKEHLEIKLKNLKPGIWTFRLMPEFIINGNYDVYLPNKNLLSDDTRFLDPDSIATVTIYGANDNVITVGAYNDKTDSMWLGSSKGSAEGTRIKPGVVAPGIDIISTYLGKTYNTGSGTGISSSIVCGILALIMEYMIQQTELSRLSLYTETLKTYLMLGATKKEIYTYPNISQGYGIVNLKNTIQQIANIL</sequence>
<dbReference type="PIRSF" id="PIRSF037894">
    <property type="entry name" value="Subtilisin_rel_CspABC"/>
    <property type="match status" value="1"/>
</dbReference>
<dbReference type="SUPFAM" id="SSF52743">
    <property type="entry name" value="Subtilisin-like"/>
    <property type="match status" value="1"/>
</dbReference>
<dbReference type="GO" id="GO:0004252">
    <property type="term" value="F:serine-type endopeptidase activity"/>
    <property type="evidence" value="ECO:0007669"/>
    <property type="project" value="InterPro"/>
</dbReference>